<evidence type="ECO:0000256" key="18">
    <source>
        <dbReference type="ARBA" id="ARBA00023136"/>
    </source>
</evidence>
<reference evidence="27 28" key="1">
    <citation type="submission" date="2020-10" db="EMBL/GenBank/DDBJ databases">
        <title>Pygocentrus nattereri (red-bellied piranha) genome, fPygNat1, primary haplotype.</title>
        <authorList>
            <person name="Myers G."/>
            <person name="Meyer A."/>
            <person name="Karagic N."/>
            <person name="Pippel M."/>
            <person name="Winkler S."/>
            <person name="Tracey A."/>
            <person name="Wood J."/>
            <person name="Formenti G."/>
            <person name="Howe K."/>
            <person name="Fedrigo O."/>
            <person name="Jarvis E.D."/>
        </authorList>
    </citation>
    <scope>NUCLEOTIDE SEQUENCE [LARGE SCALE GENOMIC DNA]</scope>
</reference>
<protein>
    <recommendedName>
        <fullName evidence="7">Calpain-1 catalytic subunit</fullName>
        <ecNumber evidence="6">3.4.22.52</ecNumber>
    </recommendedName>
    <alternativeName>
        <fullName evidence="19">Calcium-activated neutral proteinase 1</fullName>
    </alternativeName>
    <alternativeName>
        <fullName evidence="20">Calpain mu-type</fullName>
    </alternativeName>
    <alternativeName>
        <fullName evidence="22">Calpain-1 large subunit</fullName>
    </alternativeName>
    <alternativeName>
        <fullName evidence="21">Micromolar-calpain</fullName>
    </alternativeName>
</protein>
<evidence type="ECO:0000256" key="22">
    <source>
        <dbReference type="ARBA" id="ARBA00032619"/>
    </source>
</evidence>
<keyword evidence="28" id="KW-1185">Reference proteome</keyword>
<evidence type="ECO:0000256" key="19">
    <source>
        <dbReference type="ARBA" id="ARBA00031279"/>
    </source>
</evidence>
<evidence type="ECO:0000256" key="12">
    <source>
        <dbReference type="ARBA" id="ARBA00022723"/>
    </source>
</evidence>
<evidence type="ECO:0000256" key="21">
    <source>
        <dbReference type="ARBA" id="ARBA00032278"/>
    </source>
</evidence>
<dbReference type="PROSITE" id="PS50203">
    <property type="entry name" value="CALPAIN_CAT"/>
    <property type="match status" value="1"/>
</dbReference>
<feature type="domain" description="Calpain catalytic" evidence="25">
    <location>
        <begin position="51"/>
        <end position="347"/>
    </location>
</feature>
<dbReference type="SUPFAM" id="SSF47473">
    <property type="entry name" value="EF-hand"/>
    <property type="match status" value="1"/>
</dbReference>
<dbReference type="PROSITE" id="PS00018">
    <property type="entry name" value="EF_HAND_1"/>
    <property type="match status" value="1"/>
</dbReference>
<dbReference type="Gene3D" id="3.90.70.10">
    <property type="entry name" value="Cysteine proteinases"/>
    <property type="match status" value="1"/>
</dbReference>
<evidence type="ECO:0000256" key="3">
    <source>
        <dbReference type="ARBA" id="ARBA00004236"/>
    </source>
</evidence>
<proteinExistence type="inferred from homology"/>
<evidence type="ECO:0000256" key="8">
    <source>
        <dbReference type="ARBA" id="ARBA00022475"/>
    </source>
</evidence>
<dbReference type="InterPro" id="IPR001300">
    <property type="entry name" value="Peptidase_C2_calpain_cat"/>
</dbReference>
<dbReference type="InterPro" id="IPR022684">
    <property type="entry name" value="Calpain_cysteine_protease"/>
</dbReference>
<evidence type="ECO:0000256" key="20">
    <source>
        <dbReference type="ARBA" id="ARBA00031878"/>
    </source>
</evidence>
<keyword evidence="16" id="KW-0068">Autocatalytic cleavage</keyword>
<dbReference type="CDD" id="cd00044">
    <property type="entry name" value="CysPc"/>
    <property type="match status" value="1"/>
</dbReference>
<dbReference type="EC" id="3.4.22.52" evidence="6"/>
<evidence type="ECO:0000256" key="4">
    <source>
        <dbReference type="ARBA" id="ARBA00004496"/>
    </source>
</evidence>
<dbReference type="InterPro" id="IPR002048">
    <property type="entry name" value="EF_hand_dom"/>
</dbReference>
<evidence type="ECO:0000256" key="11">
    <source>
        <dbReference type="ARBA" id="ARBA00022670"/>
    </source>
</evidence>
<dbReference type="Gene3D" id="1.10.238.10">
    <property type="entry name" value="EF-hand"/>
    <property type="match status" value="1"/>
</dbReference>
<dbReference type="GO" id="GO:0005509">
    <property type="term" value="F:calcium ion binding"/>
    <property type="evidence" value="ECO:0007669"/>
    <property type="project" value="InterPro"/>
</dbReference>
<dbReference type="Pfam" id="PF13833">
    <property type="entry name" value="EF-hand_8"/>
    <property type="match status" value="1"/>
</dbReference>
<dbReference type="PRINTS" id="PR00704">
    <property type="entry name" value="CALPAIN"/>
</dbReference>
<dbReference type="SMART" id="SM00230">
    <property type="entry name" value="CysPc"/>
    <property type="match status" value="1"/>
</dbReference>
<feature type="active site" evidence="23 24">
    <location>
        <position position="268"/>
    </location>
</feature>
<evidence type="ECO:0000256" key="24">
    <source>
        <dbReference type="PROSITE-ProRule" id="PRU00239"/>
    </source>
</evidence>
<keyword evidence="18" id="KW-0472">Membrane</keyword>
<feature type="active site" evidence="23 24">
    <location>
        <position position="111"/>
    </location>
</feature>
<dbReference type="InterPro" id="IPR022683">
    <property type="entry name" value="Calpain_III"/>
</dbReference>
<keyword evidence="8" id="KW-1003">Cell membrane</keyword>
<dbReference type="Pfam" id="PF00648">
    <property type="entry name" value="Peptidase_C2"/>
    <property type="match status" value="1"/>
</dbReference>
<dbReference type="InterPro" id="IPR036213">
    <property type="entry name" value="Calpain_III_sf"/>
</dbReference>
<keyword evidence="12" id="KW-0479">Metal-binding</keyword>
<dbReference type="Gene3D" id="2.60.120.380">
    <property type="match status" value="1"/>
</dbReference>
<dbReference type="Proteomes" id="UP001501920">
    <property type="component" value="Chromosome 16"/>
</dbReference>
<evidence type="ECO:0000256" key="23">
    <source>
        <dbReference type="PIRSR" id="PIRSR622684-1"/>
    </source>
</evidence>
<evidence type="ECO:0000256" key="9">
    <source>
        <dbReference type="ARBA" id="ARBA00022490"/>
    </source>
</evidence>
<keyword evidence="13" id="KW-0677">Repeat</keyword>
<evidence type="ECO:0000256" key="1">
    <source>
        <dbReference type="ARBA" id="ARBA00001208"/>
    </source>
</evidence>
<dbReference type="SMART" id="SM00720">
    <property type="entry name" value="calpain_III"/>
    <property type="match status" value="1"/>
</dbReference>
<dbReference type="PANTHER" id="PTHR10183">
    <property type="entry name" value="CALPAIN"/>
    <property type="match status" value="1"/>
</dbReference>
<keyword evidence="14 24" id="KW-0378">Hydrolase</keyword>
<dbReference type="InterPro" id="IPR033883">
    <property type="entry name" value="C2_III"/>
</dbReference>
<dbReference type="InterPro" id="IPR000169">
    <property type="entry name" value="Pept_cys_AS"/>
</dbReference>
<dbReference type="CDD" id="cd00214">
    <property type="entry name" value="Calpain_III"/>
    <property type="match status" value="1"/>
</dbReference>
<evidence type="ECO:0000256" key="14">
    <source>
        <dbReference type="ARBA" id="ARBA00022801"/>
    </source>
</evidence>
<evidence type="ECO:0000256" key="15">
    <source>
        <dbReference type="ARBA" id="ARBA00022807"/>
    </source>
</evidence>
<dbReference type="GeneTree" id="ENSGT00940000159147"/>
<accession>A0AAR2LXM3</accession>
<dbReference type="GO" id="GO:0005737">
    <property type="term" value="C:cytoplasm"/>
    <property type="evidence" value="ECO:0007669"/>
    <property type="project" value="UniProtKB-SubCell"/>
</dbReference>
<dbReference type="InterPro" id="IPR018247">
    <property type="entry name" value="EF_Hand_1_Ca_BS"/>
</dbReference>
<evidence type="ECO:0000259" key="26">
    <source>
        <dbReference type="PROSITE" id="PS50222"/>
    </source>
</evidence>
<comment type="catalytic activity">
    <reaction evidence="1">
        <text>Broad endopeptidase specificity.</text>
        <dbReference type="EC" id="3.4.22.52"/>
    </reaction>
</comment>
<evidence type="ECO:0000256" key="6">
    <source>
        <dbReference type="ARBA" id="ARBA00012482"/>
    </source>
</evidence>
<evidence type="ECO:0000256" key="7">
    <source>
        <dbReference type="ARBA" id="ARBA00020246"/>
    </source>
</evidence>
<evidence type="ECO:0000259" key="25">
    <source>
        <dbReference type="PROSITE" id="PS50203"/>
    </source>
</evidence>
<evidence type="ECO:0000256" key="5">
    <source>
        <dbReference type="ARBA" id="ARBA00007623"/>
    </source>
</evidence>
<dbReference type="FunFam" id="2.60.120.380:FF:000001">
    <property type="entry name" value="Calpain-1 catalytic subunit"/>
    <property type="match status" value="1"/>
</dbReference>
<evidence type="ECO:0000313" key="28">
    <source>
        <dbReference type="Proteomes" id="UP001501920"/>
    </source>
</evidence>
<dbReference type="PROSITE" id="PS00139">
    <property type="entry name" value="THIOL_PROTEASE_CYS"/>
    <property type="match status" value="1"/>
</dbReference>
<dbReference type="Ensembl" id="ENSPNAT00000072640.1">
    <property type="protein sequence ID" value="ENSPNAP00000079407.1"/>
    <property type="gene ID" value="ENSPNAG00000012722.2"/>
</dbReference>
<dbReference type="GO" id="GO:0006508">
    <property type="term" value="P:proteolysis"/>
    <property type="evidence" value="ECO:0007669"/>
    <property type="project" value="UniProtKB-KW"/>
</dbReference>
<keyword evidence="10" id="KW-0597">Phosphoprotein</keyword>
<keyword evidence="15 24" id="KW-0788">Thiol protease</keyword>
<name>A0AAR2LXM3_PYGNA</name>
<dbReference type="AlphaFoldDB" id="A0AAR2LXM3"/>
<feature type="active site" evidence="23 24">
    <location>
        <position position="289"/>
    </location>
</feature>
<organism evidence="27 28">
    <name type="scientific">Pygocentrus nattereri</name>
    <name type="common">Red-bellied piranha</name>
    <dbReference type="NCBI Taxonomy" id="42514"/>
    <lineage>
        <taxon>Eukaryota</taxon>
        <taxon>Metazoa</taxon>
        <taxon>Chordata</taxon>
        <taxon>Craniata</taxon>
        <taxon>Vertebrata</taxon>
        <taxon>Euteleostomi</taxon>
        <taxon>Actinopterygii</taxon>
        <taxon>Neopterygii</taxon>
        <taxon>Teleostei</taxon>
        <taxon>Ostariophysi</taxon>
        <taxon>Characiformes</taxon>
        <taxon>Characoidei</taxon>
        <taxon>Pygocentrus</taxon>
    </lineage>
</organism>
<dbReference type="GO" id="GO:0004198">
    <property type="term" value="F:calcium-dependent cysteine-type endopeptidase activity"/>
    <property type="evidence" value="ECO:0007669"/>
    <property type="project" value="UniProtKB-EC"/>
</dbReference>
<keyword evidence="9" id="KW-0963">Cytoplasm</keyword>
<comment type="cofactor">
    <cofactor evidence="2">
        <name>Ca(2+)</name>
        <dbReference type="ChEBI" id="CHEBI:29108"/>
    </cofactor>
</comment>
<evidence type="ECO:0000256" key="17">
    <source>
        <dbReference type="ARBA" id="ARBA00022837"/>
    </source>
</evidence>
<comment type="similarity">
    <text evidence="5">Belongs to the peptidase C2 family.</text>
</comment>
<dbReference type="PANTHER" id="PTHR10183:SF284">
    <property type="entry name" value="CALPAIN-1 CATALYTIC SUBUNIT"/>
    <property type="match status" value="1"/>
</dbReference>
<dbReference type="PROSITE" id="PS50222">
    <property type="entry name" value="EF_HAND_2"/>
    <property type="match status" value="1"/>
</dbReference>
<evidence type="ECO:0000256" key="13">
    <source>
        <dbReference type="ARBA" id="ARBA00022737"/>
    </source>
</evidence>
<reference evidence="27" key="2">
    <citation type="submission" date="2025-08" db="UniProtKB">
        <authorList>
            <consortium name="Ensembl"/>
        </authorList>
    </citation>
    <scope>IDENTIFICATION</scope>
</reference>
<evidence type="ECO:0000256" key="10">
    <source>
        <dbReference type="ARBA" id="ARBA00022553"/>
    </source>
</evidence>
<dbReference type="InterPro" id="IPR038765">
    <property type="entry name" value="Papain-like_cys_pep_sf"/>
</dbReference>
<sequence length="635" mass="72544">MYQPICATGVAARLRSEWDRNDGIGQNHRALKFLGQDFESLRANCLQSRRLFEDETFPAQPSSLGFKELAPGSAKTRGVHWMRPTEFCSDPHFIVDGATRTDICQGALGDCWLLAAVACLTLNEPLLHRVVPHGQSFHHQYAGIFHFQFWQFGDWVDVVIDDRLPVRDGKLLFVHSAEGAEFWSALAEKAYAKLNGCYEALSGGCTSEGFEDFTGGVTEMYELKKAPPNLYSIIRRAVERGSLMGCSIDITSFFDMEAITFKKLVKGHAYSVTGVEFRGNLTKLIRIRNPWGEVEWTGAWSDDSKEWSGIDPAIKSRLHNCCEDGEFWMSFSDFMKEFSRLEICNLTADALQSNELKKWNSSLYTGEWRRGSTAGGCRNYPATFWINPQYKIMLKDPDIEGQDGCSFLVALMQKDRRRLRKEGKDMETIGFAIYEYLGRVGVHLKRDFLLTHMSSARSELFINLREVSSRFCLPAGEYIVIPSTFEPQKEGDFVLRVFSEKADMEIDVPKLQMILNRVISKHKDLKTDGFQKEACRSMINLMDTTGRGRLGLTDFHVLWEKIKQYLTVFRKFDLDKSGTMSSYEMRLALESAGFKLTNHLFQLIILRYAKPDLNVDFDSFVTCLIRLESMFSEWS</sequence>
<reference evidence="27" key="3">
    <citation type="submission" date="2025-09" db="UniProtKB">
        <authorList>
            <consortium name="Ensembl"/>
        </authorList>
    </citation>
    <scope>IDENTIFICATION</scope>
</reference>
<dbReference type="Pfam" id="PF01067">
    <property type="entry name" value="Calpain_III"/>
    <property type="match status" value="1"/>
</dbReference>
<keyword evidence="11 24" id="KW-0645">Protease</keyword>
<comment type="subcellular location">
    <subcellularLocation>
        <location evidence="3">Cell membrane</location>
    </subcellularLocation>
    <subcellularLocation>
        <location evidence="4">Cytoplasm</location>
    </subcellularLocation>
</comment>
<evidence type="ECO:0000256" key="16">
    <source>
        <dbReference type="ARBA" id="ARBA00022813"/>
    </source>
</evidence>
<dbReference type="GO" id="GO:0005886">
    <property type="term" value="C:plasma membrane"/>
    <property type="evidence" value="ECO:0007669"/>
    <property type="project" value="UniProtKB-SubCell"/>
</dbReference>
<dbReference type="FunFam" id="3.90.70.10:FF:000001">
    <property type="entry name" value="Calpain-1 catalytic subunit"/>
    <property type="match status" value="1"/>
</dbReference>
<dbReference type="SUPFAM" id="SSF49758">
    <property type="entry name" value="Calpain large subunit, middle domain (domain III)"/>
    <property type="match status" value="1"/>
</dbReference>
<dbReference type="InterPro" id="IPR022682">
    <property type="entry name" value="Calpain_domain_III"/>
</dbReference>
<keyword evidence="17" id="KW-0106">Calcium</keyword>
<dbReference type="SUPFAM" id="SSF54001">
    <property type="entry name" value="Cysteine proteinases"/>
    <property type="match status" value="1"/>
</dbReference>
<dbReference type="InterPro" id="IPR011992">
    <property type="entry name" value="EF-hand-dom_pair"/>
</dbReference>
<evidence type="ECO:0000313" key="27">
    <source>
        <dbReference type="Ensembl" id="ENSPNAP00000079407.1"/>
    </source>
</evidence>
<evidence type="ECO:0000256" key="2">
    <source>
        <dbReference type="ARBA" id="ARBA00001913"/>
    </source>
</evidence>
<feature type="domain" description="EF-hand" evidence="26">
    <location>
        <begin position="560"/>
        <end position="595"/>
    </location>
</feature>